<accession>A0A4Y2IU42</accession>
<dbReference type="AlphaFoldDB" id="A0A4Y2IU42"/>
<proteinExistence type="predicted"/>
<evidence type="ECO:0000256" key="1">
    <source>
        <dbReference type="SAM" id="Phobius"/>
    </source>
</evidence>
<keyword evidence="1" id="KW-0812">Transmembrane</keyword>
<reference evidence="2 3" key="1">
    <citation type="journal article" date="2019" name="Sci. Rep.">
        <title>Orb-weaving spider Araneus ventricosus genome elucidates the spidroin gene catalogue.</title>
        <authorList>
            <person name="Kono N."/>
            <person name="Nakamura H."/>
            <person name="Ohtoshi R."/>
            <person name="Moran D.A.P."/>
            <person name="Shinohara A."/>
            <person name="Yoshida Y."/>
            <person name="Fujiwara M."/>
            <person name="Mori M."/>
            <person name="Tomita M."/>
            <person name="Arakawa K."/>
        </authorList>
    </citation>
    <scope>NUCLEOTIDE SEQUENCE [LARGE SCALE GENOMIC DNA]</scope>
</reference>
<sequence>MTNLWQTCTLVMTNLWQACCKLKLLSGMQLHKLFGGQLLFVLFLKLINIIAIHLQSPDLGQRRNLVDYRLHRILFETPQCHIQQHSLANASTKQE</sequence>
<evidence type="ECO:0000313" key="3">
    <source>
        <dbReference type="Proteomes" id="UP000499080"/>
    </source>
</evidence>
<protein>
    <submittedName>
        <fullName evidence="2">Uncharacterized protein</fullName>
    </submittedName>
</protein>
<dbReference type="EMBL" id="BGPR01002937">
    <property type="protein sequence ID" value="GBM81317.1"/>
    <property type="molecule type" value="Genomic_DNA"/>
</dbReference>
<dbReference type="Proteomes" id="UP000499080">
    <property type="component" value="Unassembled WGS sequence"/>
</dbReference>
<organism evidence="2 3">
    <name type="scientific">Araneus ventricosus</name>
    <name type="common">Orbweaver spider</name>
    <name type="synonym">Epeira ventricosa</name>
    <dbReference type="NCBI Taxonomy" id="182803"/>
    <lineage>
        <taxon>Eukaryota</taxon>
        <taxon>Metazoa</taxon>
        <taxon>Ecdysozoa</taxon>
        <taxon>Arthropoda</taxon>
        <taxon>Chelicerata</taxon>
        <taxon>Arachnida</taxon>
        <taxon>Araneae</taxon>
        <taxon>Araneomorphae</taxon>
        <taxon>Entelegynae</taxon>
        <taxon>Araneoidea</taxon>
        <taxon>Araneidae</taxon>
        <taxon>Araneus</taxon>
    </lineage>
</organism>
<comment type="caution">
    <text evidence="2">The sequence shown here is derived from an EMBL/GenBank/DDBJ whole genome shotgun (WGS) entry which is preliminary data.</text>
</comment>
<evidence type="ECO:0000313" key="2">
    <source>
        <dbReference type="EMBL" id="GBM81317.1"/>
    </source>
</evidence>
<keyword evidence="1" id="KW-1133">Transmembrane helix</keyword>
<keyword evidence="1" id="KW-0472">Membrane</keyword>
<name>A0A4Y2IU42_ARAVE</name>
<keyword evidence="3" id="KW-1185">Reference proteome</keyword>
<gene>
    <name evidence="2" type="ORF">AVEN_72556_1</name>
</gene>
<feature type="transmembrane region" description="Helical" evidence="1">
    <location>
        <begin position="33"/>
        <end position="54"/>
    </location>
</feature>